<proteinExistence type="predicted"/>
<dbReference type="KEGG" id="ppsr:I6J18_06155"/>
<protein>
    <submittedName>
        <fullName evidence="2">MBL fold metallo-hydrolase</fullName>
    </submittedName>
</protein>
<organism evidence="2 3">
    <name type="scientific">Peribacillus psychrosaccharolyticus</name>
    <name type="common">Bacillus psychrosaccharolyticus</name>
    <dbReference type="NCBI Taxonomy" id="1407"/>
    <lineage>
        <taxon>Bacteria</taxon>
        <taxon>Bacillati</taxon>
        <taxon>Bacillota</taxon>
        <taxon>Bacilli</taxon>
        <taxon>Bacillales</taxon>
        <taxon>Bacillaceae</taxon>
        <taxon>Peribacillus</taxon>
    </lineage>
</organism>
<dbReference type="Proteomes" id="UP000595254">
    <property type="component" value="Chromosome"/>
</dbReference>
<dbReference type="InterPro" id="IPR001279">
    <property type="entry name" value="Metallo-B-lactamas"/>
</dbReference>
<dbReference type="SUPFAM" id="SSF56281">
    <property type="entry name" value="Metallo-hydrolase/oxidoreductase"/>
    <property type="match status" value="1"/>
</dbReference>
<dbReference type="InterPro" id="IPR036866">
    <property type="entry name" value="RibonucZ/Hydroxyglut_hydro"/>
</dbReference>
<sequence length="274" mass="31738">MNHYICETCGVQYERSIEVPEECKICGEERQYISSTGQTWTTLDKVIEEGTYKNIIHFEEERLYSINTNPGFGIGQTAYLLKEKEFNLLWDCITYLDQTTIRQIEDLGGIDAIALSHPHYYSSQVEWAEAFNAPIYIHEDDREWVTRPSEHIIFWSGESFELQEGIILQRIGGHFKGGTVLEWKNGNSQKGVLLTGDIIRVVADRQWVSFMYSYPNFIPLPSGNVERISSRIKECKFDKLYDAFNRVIKEEAKQRVQKSASRYMEALNGTLFTT</sequence>
<dbReference type="AlphaFoldDB" id="A0A974NP39"/>
<evidence type="ECO:0000313" key="2">
    <source>
        <dbReference type="EMBL" id="QQT01445.1"/>
    </source>
</evidence>
<dbReference type="PANTHER" id="PTHR36839">
    <property type="entry name" value="METALLO-BETA-LACTAMASE FAMILY PROTEIN (AFU_ORTHOLOGUE AFUA_5G12770)"/>
    <property type="match status" value="1"/>
</dbReference>
<evidence type="ECO:0000313" key="3">
    <source>
        <dbReference type="Proteomes" id="UP000595254"/>
    </source>
</evidence>
<reference evidence="2 3" key="1">
    <citation type="submission" date="2021-01" db="EMBL/GenBank/DDBJ databases">
        <title>FDA dAtabase for Regulatory Grade micrObial Sequences (FDA-ARGOS): Supporting development and validation of Infectious Disease Dx tests.</title>
        <authorList>
            <person name="Nelson B."/>
            <person name="Plummer A."/>
            <person name="Tallon L."/>
            <person name="Sadzewicz L."/>
            <person name="Zhao X."/>
            <person name="Boylan J."/>
            <person name="Ott S."/>
            <person name="Bowen H."/>
            <person name="Vavikolanu K."/>
            <person name="Mehta A."/>
            <person name="Aluvathingal J."/>
            <person name="Nadendla S."/>
            <person name="Myers T."/>
            <person name="Yan Y."/>
            <person name="Sichtig H."/>
        </authorList>
    </citation>
    <scope>NUCLEOTIDE SEQUENCE [LARGE SCALE GENOMIC DNA]</scope>
    <source>
        <strain evidence="2 3">FDAARGOS_1161</strain>
    </source>
</reference>
<accession>A0A974NP39</accession>
<dbReference type="PANTHER" id="PTHR36839:SF1">
    <property type="entry name" value="METALLO-BETA-LACTAMASE FAMILY PROTEIN (AFU_ORTHOLOGUE AFUA_5G12770)"/>
    <property type="match status" value="1"/>
</dbReference>
<dbReference type="SMART" id="SM00849">
    <property type="entry name" value="Lactamase_B"/>
    <property type="match status" value="1"/>
</dbReference>
<dbReference type="RefSeq" id="WP_040373341.1">
    <property type="nucleotide sequence ID" value="NZ_CP068053.1"/>
</dbReference>
<dbReference type="Gene3D" id="3.60.15.10">
    <property type="entry name" value="Ribonuclease Z/Hydroxyacylglutathione hydrolase-like"/>
    <property type="match status" value="1"/>
</dbReference>
<dbReference type="EMBL" id="CP068053">
    <property type="protein sequence ID" value="QQT01445.1"/>
    <property type="molecule type" value="Genomic_DNA"/>
</dbReference>
<feature type="domain" description="Metallo-beta-lactamase" evidence="1">
    <location>
        <begin position="75"/>
        <end position="232"/>
    </location>
</feature>
<name>A0A974NP39_PERPY</name>
<keyword evidence="3" id="KW-1185">Reference proteome</keyword>
<evidence type="ECO:0000259" key="1">
    <source>
        <dbReference type="SMART" id="SM00849"/>
    </source>
</evidence>
<gene>
    <name evidence="2" type="ORF">I6J18_06155</name>
</gene>
<dbReference type="Pfam" id="PF00753">
    <property type="entry name" value="Lactamase_B"/>
    <property type="match status" value="1"/>
</dbReference>
<dbReference type="CDD" id="cd07727">
    <property type="entry name" value="YmaE-like_MBL-fold"/>
    <property type="match status" value="1"/>
</dbReference>